<evidence type="ECO:0000256" key="12">
    <source>
        <dbReference type="ARBA" id="ARBA00023212"/>
    </source>
</evidence>
<evidence type="ECO:0000256" key="14">
    <source>
        <dbReference type="SAM" id="Coils"/>
    </source>
</evidence>
<dbReference type="Pfam" id="PF12775">
    <property type="entry name" value="AAA_7"/>
    <property type="match status" value="1"/>
</dbReference>
<dbReference type="Gene3D" id="1.10.8.710">
    <property type="match status" value="1"/>
</dbReference>
<dbReference type="FunFam" id="3.40.50.300:FF:000071">
    <property type="entry name" value="Cytoplasmic dynein heavy chain 1"/>
    <property type="match status" value="1"/>
</dbReference>
<keyword evidence="8" id="KW-0243">Dynein</keyword>
<dbReference type="EMBL" id="JABAHT010000291">
    <property type="protein sequence ID" value="KAF4658884.1"/>
    <property type="molecule type" value="Genomic_DNA"/>
</dbReference>
<dbReference type="Pfam" id="PF18198">
    <property type="entry name" value="AAA_lid_11"/>
    <property type="match status" value="1"/>
</dbReference>
<comment type="subcellular location">
    <subcellularLocation>
        <location evidence="1">Cell projection</location>
        <location evidence="1">Cilium</location>
    </subcellularLocation>
    <subcellularLocation>
        <location evidence="2">Cytoplasm</location>
        <location evidence="2">Cytoskeleton</location>
    </subcellularLocation>
</comment>
<dbReference type="Gene3D" id="3.40.50.300">
    <property type="entry name" value="P-loop containing nucleotide triphosphate hydrolases"/>
    <property type="match status" value="5"/>
</dbReference>
<dbReference type="Gene3D" id="1.20.920.20">
    <property type="match status" value="1"/>
</dbReference>
<comment type="caution">
    <text evidence="16">The sequence shown here is derived from an EMBL/GenBank/DDBJ whole genome shotgun (WGS) entry which is preliminary data.</text>
</comment>
<dbReference type="InterPro" id="IPR043157">
    <property type="entry name" value="Dynein_AAA1S"/>
</dbReference>
<accession>A0A7J6LHY3</accession>
<dbReference type="Pfam" id="PF21264">
    <property type="entry name" value="DYNC2H1_AAA_dom"/>
    <property type="match status" value="1"/>
</dbReference>
<dbReference type="GO" id="GO:0005524">
    <property type="term" value="F:ATP binding"/>
    <property type="evidence" value="ECO:0007669"/>
    <property type="project" value="UniProtKB-KW"/>
</dbReference>
<keyword evidence="10" id="KW-0969">Cilium</keyword>
<reference evidence="16 17" key="1">
    <citation type="submission" date="2020-04" db="EMBL/GenBank/DDBJ databases">
        <title>Perkinsus olseni comparative genomics.</title>
        <authorList>
            <person name="Bogema D.R."/>
        </authorList>
    </citation>
    <scope>NUCLEOTIDE SEQUENCE [LARGE SCALE GENOMIC DNA]</scope>
    <source>
        <strain evidence="16">ATCC PRA-179</strain>
    </source>
</reference>
<evidence type="ECO:0000256" key="8">
    <source>
        <dbReference type="ARBA" id="ARBA00023017"/>
    </source>
</evidence>
<proteinExistence type="inferred from homology"/>
<dbReference type="Gene3D" id="6.10.140.1060">
    <property type="match status" value="1"/>
</dbReference>
<evidence type="ECO:0000256" key="6">
    <source>
        <dbReference type="ARBA" id="ARBA00022741"/>
    </source>
</evidence>
<comment type="similarity">
    <text evidence="3">Belongs to the dynein heavy chain family.</text>
</comment>
<dbReference type="Gene3D" id="1.10.8.1220">
    <property type="match status" value="1"/>
</dbReference>
<evidence type="ECO:0000256" key="9">
    <source>
        <dbReference type="ARBA" id="ARBA00023054"/>
    </source>
</evidence>
<dbReference type="Gene3D" id="1.10.8.720">
    <property type="entry name" value="Region D6 of dynein motor"/>
    <property type="match status" value="1"/>
</dbReference>
<dbReference type="InterPro" id="IPR004273">
    <property type="entry name" value="Dynein_heavy_D6_P-loop"/>
</dbReference>
<keyword evidence="9 14" id="KW-0175">Coiled coil</keyword>
<dbReference type="OrthoDB" id="419419at2759"/>
<dbReference type="Pfam" id="PF12774">
    <property type="entry name" value="AAA_6"/>
    <property type="match status" value="1"/>
</dbReference>
<feature type="coiled-coil region" evidence="14">
    <location>
        <begin position="1531"/>
        <end position="1565"/>
    </location>
</feature>
<keyword evidence="4" id="KW-0963">Cytoplasm</keyword>
<sequence>MGRLTELTKMQKDADDLSGAKLEGMIMDTIHNASVVEELVEKRVVNKEDWGWYKQLRFHSTHVGDVHVKMLACRQEYSFEYQGNSPKLVHTPLTDKCYMTLMHGLHLGYGGNPYGPAGTGKTESVKALGSWLGRQVLVFNCDEGIDYKSMTRIFVGLVRCGAWGCFDEFNRLLEEQMSAISQQIEVIQSAIKGKLPTVDLLGMNVKVNHNAGIFVTMNPAGKGYGGRQKLPDNLRQLFRPVAMSVPDNELIAEVILFSEGFRSAKLLSGRIVSLFLLSSQLLSAEQHYDWGLRALKSVLMLAGQLLQREGAALGNEQESKILVMAARLSILAKLSKEDTTRFASLLEDIFPGVEAAEVDHGAIEVCVEDTLRENQMCVEEMQVSKISQLHEACKQRIGVSIVGPSGSGKTVIWRSLAGGLMRLGKSTSVHTINPKSMSKQHLLGRLNADTREWTDGVLTAASRKVSKEPLETVCWIVCDGDVDPEWIESLNSVLDDNRLLTLPNGERIRFLDNVNFIFETDTLAYASPATVSRLGMVYLPEGGVRVEAVVERWLKQRGEKIGVSATAFLEWCESIFYRCLEWVKEHVSLGSDLGVEVSVMGLVRNVLSHVEEAINNGLRKETFLLTVVRGMGGCISNSNLSAQLYRFAFECAQEVLPDEADPQNCTWSDELGRLIRYRAVSDAVPPWSSSIPLVKTPQVMMMLDLLQPHLRSGRHFILAGLEGSGKRLLVRHALAEIASGEFCDGVVEKGPSDEIKIRSAGLQCSGQTAARDVIVKLRSLSLIGAGPRGRTYRPREGQRVVLQIEDVNLPKPDRYDTTQLVASLQEMVSYAGFHDEDLEWVALESIQFISTMAPSSALGRHTISKRFTSAMCQAWVASPSREDLSSIYSQLILSVTERDEMVSLTEAMSSFDLRYAHYVFNPRDISDWMQQLLKYDLKGRDATTMLGAWGYEGRRIFRDRLVGPKHRTKLDTILREVAEDRLGGFLANAGGDHLLDSKDGPKWSTLVDKTVEGEVQGTLREVSKVDYKKILSTGLATYERDVRPLGITLVDEVVDNLACLDRVLGSRGGGSGCACVLMVGRSGCGRRSSISLVAHLMGYEIVAPTAIGANSKACMKELKFAIVKASGAERKKIVVFVEDHQLSGPAEEFFGVLNALIARGESGELIQGEEREMLYAQVKEDYQQEMLPGESIQEYLLRRTRENLMFVLSLDPTHPHFHDITSMNPGLFTRSTVLWNWAGWARKSSLIVTSKALKSIVGGGGEAERLPYHKELCEATVDIHESTGCSQRYLWALLKLWAAGFREHYERIGREQERLKKGLDKLKDMHETVDELTREARAKEEELSVKERMASDSLKGIENGLEESAKYKAEVEILDEKTRKDEENSQREHARIESELAEIQPVLEKARKAVGSIRQDNLNEIRALKMPPEAIHDVLYGVLLLMGGSDSSWNAMKKFLSGAGVIQRVLNFDARKISLRSREEVERLLEERGRSFEDSVIRRASLAAAPLALWVKANVRYSRVVERVAPMELKLRQTEEDLHAARMRLRQCEVEMEKITERVKEMQKEFAKRTGEAEALRNGVEEARGTLRRAVGLLDGLGEEKERWREETDRITIKMERLPVESMVAAAFMVYVGALGEDSRAEYLSDWESKLEARSIQNERFSFLDFTATESELLKLRSQGLGGDELSAENAMIILRSYKVAVPLITDPSQNAEVWLNRNLKEKGVQLTGSLDQSDLAFLHTLELSLRFGKTVFLALTEAKVDPVLFPLLRGDCHYTGSRRVIHLAERSVDFSDDFCIFLTCRDPGILGSIPPDVRSLLIGVNFTVTRQGLIRQLLGIVLSHDRPELEERRKELLANEETLKSRLMDLEDELLEQLAAVEGDILGNQRLMESLNRTKDSAISIAESLQESARLQDALDQQRAMFRSIAVEGSELFMLMSDMNKVGSMYRFSLREFIGIFIASLGEKQSGGPDEDLDIRLNDISTRLKGNVLEYVSRALFKRDRLTFAVMMARNAVAESIKENEWQLFMGNFVARDGISPLKEGHLSWCPVDRRAQLAKLVLALSELNAKAKMESPNLWRGWIEEDACEEKFPQEIALKLTSFQRILIVQALRPDRLESALAKFTTEVLTVPSISPSTSSLHSLCQAAEGVRPILFIVTPGADPTRELTELAASTGQKLVSMAIGGGNEQEALEMLRKGVIEGHWVLIMNLHLALAWAGKIEVELRNGKPHRDFRCWLTTEPRENFPTILLESSLKVAFEFPPGVRNNVKRICESWDSRWFEAGDVSRSQVLFLCACFHTAVQERTSFIPQGWTKDYEFSTADLKSACETALQALKDDGSVEWPTLRGILENAVYGCRVDNTFDLRLVRQYVKDIFAQQAIDNGGDLLPFRLPATTSLGTFKSHLDHSERSGNDQTHLKMAPNTDRAVQLTNSERVLAQIRMLRIRHVQPSGQQSAEGTIDMISLRGELEVLWAFWESRAGEHQAAASEPLRPAESTDSPTAAFVKADTLLATEIFTTDISICFVLLRTRWMAAAAADNFPSSRPVDLGQLLRPGVFLSALKQQTARALKVPLDSSLKLSTSFDCPEGTGMSAVVENLQLEGCRLDPTTHMLVESSRQDPPFSPLPKLTLCWLPVHQLEAAGSKPGYAQMSVPLYGDRERRYFIAELRMITTNVRERILNACAVFVSHANSP</sequence>
<evidence type="ECO:0000256" key="2">
    <source>
        <dbReference type="ARBA" id="ARBA00004245"/>
    </source>
</evidence>
<organism evidence="16 17">
    <name type="scientific">Perkinsus olseni</name>
    <name type="common">Perkinsus atlanticus</name>
    <dbReference type="NCBI Taxonomy" id="32597"/>
    <lineage>
        <taxon>Eukaryota</taxon>
        <taxon>Sar</taxon>
        <taxon>Alveolata</taxon>
        <taxon>Perkinsozoa</taxon>
        <taxon>Perkinsea</taxon>
        <taxon>Perkinsida</taxon>
        <taxon>Perkinsidae</taxon>
        <taxon>Perkinsus</taxon>
    </lineage>
</organism>
<dbReference type="Pfam" id="PF12780">
    <property type="entry name" value="AAA_8"/>
    <property type="match status" value="1"/>
</dbReference>
<dbReference type="Gene3D" id="1.20.920.30">
    <property type="match status" value="1"/>
</dbReference>
<evidence type="ECO:0000256" key="10">
    <source>
        <dbReference type="ARBA" id="ARBA00023069"/>
    </source>
</evidence>
<protein>
    <submittedName>
        <fullName evidence="16">Cytoplasmic dynein 2 heavy chain 1</fullName>
    </submittedName>
</protein>
<dbReference type="GO" id="GO:0005874">
    <property type="term" value="C:microtubule"/>
    <property type="evidence" value="ECO:0007669"/>
    <property type="project" value="UniProtKB-KW"/>
</dbReference>
<dbReference type="InterPro" id="IPR035706">
    <property type="entry name" value="AAA_9"/>
</dbReference>
<evidence type="ECO:0000313" key="17">
    <source>
        <dbReference type="Proteomes" id="UP000570595"/>
    </source>
</evidence>
<keyword evidence="12" id="KW-0206">Cytoskeleton</keyword>
<dbReference type="InterPro" id="IPR035699">
    <property type="entry name" value="AAA_6"/>
</dbReference>
<gene>
    <name evidence="16" type="primary">DYNC2H1</name>
    <name evidence="16" type="ORF">FOZ61_005207</name>
</gene>
<evidence type="ECO:0000256" key="3">
    <source>
        <dbReference type="ARBA" id="ARBA00008887"/>
    </source>
</evidence>
<dbReference type="GO" id="GO:0051959">
    <property type="term" value="F:dynein light intermediate chain binding"/>
    <property type="evidence" value="ECO:0007669"/>
    <property type="project" value="InterPro"/>
</dbReference>
<evidence type="ECO:0000259" key="15">
    <source>
        <dbReference type="SMART" id="SM00382"/>
    </source>
</evidence>
<dbReference type="InterPro" id="IPR041658">
    <property type="entry name" value="AAA_lid_11"/>
</dbReference>
<dbReference type="Gene3D" id="1.20.58.1120">
    <property type="match status" value="1"/>
</dbReference>
<dbReference type="SMART" id="SM00382">
    <property type="entry name" value="AAA"/>
    <property type="match status" value="2"/>
</dbReference>
<evidence type="ECO:0000256" key="1">
    <source>
        <dbReference type="ARBA" id="ARBA00004138"/>
    </source>
</evidence>
<dbReference type="InterPro" id="IPR049400">
    <property type="entry name" value="DYNC2H1_AAA_dom"/>
</dbReference>
<dbReference type="InterPro" id="IPR003593">
    <property type="entry name" value="AAA+_ATPase"/>
</dbReference>
<evidence type="ECO:0000256" key="13">
    <source>
        <dbReference type="ARBA" id="ARBA00023273"/>
    </source>
</evidence>
<evidence type="ECO:0000256" key="5">
    <source>
        <dbReference type="ARBA" id="ARBA00022701"/>
    </source>
</evidence>
<dbReference type="InterPro" id="IPR041228">
    <property type="entry name" value="Dynein_C"/>
</dbReference>
<dbReference type="Pfam" id="PF18199">
    <property type="entry name" value="Dynein_C"/>
    <property type="match status" value="1"/>
</dbReference>
<dbReference type="Gene3D" id="3.10.490.20">
    <property type="match status" value="1"/>
</dbReference>
<feature type="domain" description="AAA+ ATPase" evidence="15">
    <location>
        <begin position="110"/>
        <end position="256"/>
    </location>
</feature>
<dbReference type="InterPro" id="IPR042219">
    <property type="entry name" value="AAA_lid_11_sf"/>
</dbReference>
<evidence type="ECO:0000256" key="11">
    <source>
        <dbReference type="ARBA" id="ARBA00023175"/>
    </source>
</evidence>
<dbReference type="GO" id="GO:0005929">
    <property type="term" value="C:cilium"/>
    <property type="evidence" value="ECO:0007669"/>
    <property type="project" value="UniProtKB-SubCell"/>
</dbReference>
<evidence type="ECO:0000256" key="4">
    <source>
        <dbReference type="ARBA" id="ARBA00022490"/>
    </source>
</evidence>
<feature type="coiled-coil region" evidence="14">
    <location>
        <begin position="1315"/>
        <end position="1377"/>
    </location>
</feature>
<keyword evidence="6" id="KW-0547">Nucleotide-binding</keyword>
<keyword evidence="5" id="KW-0493">Microtubule</keyword>
<dbReference type="InterPro" id="IPR024743">
    <property type="entry name" value="Dynein_HC_stalk"/>
</dbReference>
<name>A0A7J6LHY3_PEROL</name>
<dbReference type="Pfam" id="PF22597">
    <property type="entry name" value="DYN_lid"/>
    <property type="match status" value="1"/>
</dbReference>
<dbReference type="GO" id="GO:0008569">
    <property type="term" value="F:minus-end-directed microtubule motor activity"/>
    <property type="evidence" value="ECO:0007669"/>
    <property type="project" value="InterPro"/>
</dbReference>
<dbReference type="Pfam" id="PF12781">
    <property type="entry name" value="AAA_9"/>
    <property type="match status" value="1"/>
</dbReference>
<dbReference type="GO" id="GO:0045505">
    <property type="term" value="F:dynein intermediate chain binding"/>
    <property type="evidence" value="ECO:0007669"/>
    <property type="project" value="InterPro"/>
</dbReference>
<dbReference type="SUPFAM" id="SSF52540">
    <property type="entry name" value="P-loop containing nucleoside triphosphate hydrolases"/>
    <property type="match status" value="3"/>
</dbReference>
<dbReference type="GO" id="GO:0007018">
    <property type="term" value="P:microtubule-based movement"/>
    <property type="evidence" value="ECO:0007669"/>
    <property type="project" value="InterPro"/>
</dbReference>
<dbReference type="InterPro" id="IPR026983">
    <property type="entry name" value="DHC"/>
</dbReference>
<dbReference type="FunFam" id="1.10.8.710:FF:000001">
    <property type="entry name" value="Dynein axonemal heavy chain 2"/>
    <property type="match status" value="1"/>
</dbReference>
<dbReference type="Proteomes" id="UP000570595">
    <property type="component" value="Unassembled WGS sequence"/>
</dbReference>
<evidence type="ECO:0000256" key="7">
    <source>
        <dbReference type="ARBA" id="ARBA00022840"/>
    </source>
</evidence>
<dbReference type="InterPro" id="IPR027417">
    <property type="entry name" value="P-loop_NTPase"/>
</dbReference>
<feature type="coiled-coil region" evidence="14">
    <location>
        <begin position="1843"/>
        <end position="1877"/>
    </location>
</feature>
<dbReference type="GO" id="GO:0030286">
    <property type="term" value="C:dynein complex"/>
    <property type="evidence" value="ECO:0007669"/>
    <property type="project" value="UniProtKB-KW"/>
</dbReference>
<dbReference type="Pfam" id="PF03028">
    <property type="entry name" value="Dynein_heavy"/>
    <property type="match status" value="1"/>
</dbReference>
<keyword evidence="11" id="KW-0505">Motor protein</keyword>
<dbReference type="InterPro" id="IPR043160">
    <property type="entry name" value="Dynein_C_barrel"/>
</dbReference>
<keyword evidence="13" id="KW-0966">Cell projection</keyword>
<dbReference type="PANTHER" id="PTHR45703">
    <property type="entry name" value="DYNEIN HEAVY CHAIN"/>
    <property type="match status" value="1"/>
</dbReference>
<feature type="domain" description="AAA+ ATPase" evidence="15">
    <location>
        <begin position="395"/>
        <end position="748"/>
    </location>
</feature>
<dbReference type="Pfam" id="PF12777">
    <property type="entry name" value="MT"/>
    <property type="match status" value="1"/>
</dbReference>
<evidence type="ECO:0000313" key="16">
    <source>
        <dbReference type="EMBL" id="KAF4658884.1"/>
    </source>
</evidence>
<keyword evidence="7" id="KW-0067">ATP-binding</keyword>
<dbReference type="InterPro" id="IPR054354">
    <property type="entry name" value="DYNC2H1-like_lid"/>
</dbReference>
<dbReference type="PANTHER" id="PTHR45703:SF22">
    <property type="entry name" value="DYNEIN CYTOPLASMIC 2 HEAVY CHAIN 1"/>
    <property type="match status" value="1"/>
</dbReference>
<dbReference type="InterPro" id="IPR024317">
    <property type="entry name" value="Dynein_heavy_chain_D4_dom"/>
</dbReference>